<dbReference type="PANTHER" id="PTHR42840:SF5">
    <property type="entry name" value="NAD(P)-BINDING ROSSMANN-FOLD SUPERFAMILY PROTEIN"/>
    <property type="match status" value="1"/>
</dbReference>
<dbReference type="InterPro" id="IPR000683">
    <property type="entry name" value="Gfo/Idh/MocA-like_OxRdtase_N"/>
</dbReference>
<feature type="domain" description="Gfo/Idh/MocA-like oxidoreductase N-terminal" evidence="2">
    <location>
        <begin position="4"/>
        <end position="120"/>
    </location>
</feature>
<dbReference type="GO" id="GO:0016491">
    <property type="term" value="F:oxidoreductase activity"/>
    <property type="evidence" value="ECO:0007669"/>
    <property type="project" value="TreeGrafter"/>
</dbReference>
<organism evidence="4 5">
    <name type="scientific">Dichotomopilus funicola</name>
    <dbReference type="NCBI Taxonomy" id="1934379"/>
    <lineage>
        <taxon>Eukaryota</taxon>
        <taxon>Fungi</taxon>
        <taxon>Dikarya</taxon>
        <taxon>Ascomycota</taxon>
        <taxon>Pezizomycotina</taxon>
        <taxon>Sordariomycetes</taxon>
        <taxon>Sordariomycetidae</taxon>
        <taxon>Sordariales</taxon>
        <taxon>Chaetomiaceae</taxon>
        <taxon>Dichotomopilus</taxon>
    </lineage>
</organism>
<dbReference type="Pfam" id="PF22725">
    <property type="entry name" value="GFO_IDH_MocA_C3"/>
    <property type="match status" value="1"/>
</dbReference>
<dbReference type="SUPFAM" id="SSF55347">
    <property type="entry name" value="Glyceraldehyde-3-phosphate dehydrogenase-like, C-terminal domain"/>
    <property type="match status" value="1"/>
</dbReference>
<dbReference type="Pfam" id="PF01408">
    <property type="entry name" value="GFO_IDH_MocA"/>
    <property type="match status" value="1"/>
</dbReference>
<reference evidence="4" key="1">
    <citation type="journal article" date="2023" name="Mol. Phylogenet. Evol.">
        <title>Genome-scale phylogeny and comparative genomics of the fungal order Sordariales.</title>
        <authorList>
            <person name="Hensen N."/>
            <person name="Bonometti L."/>
            <person name="Westerberg I."/>
            <person name="Brannstrom I.O."/>
            <person name="Guillou S."/>
            <person name="Cros-Aarteil S."/>
            <person name="Calhoun S."/>
            <person name="Haridas S."/>
            <person name="Kuo A."/>
            <person name="Mondo S."/>
            <person name="Pangilinan J."/>
            <person name="Riley R."/>
            <person name="LaButti K."/>
            <person name="Andreopoulos B."/>
            <person name="Lipzen A."/>
            <person name="Chen C."/>
            <person name="Yan M."/>
            <person name="Daum C."/>
            <person name="Ng V."/>
            <person name="Clum A."/>
            <person name="Steindorff A."/>
            <person name="Ohm R.A."/>
            <person name="Martin F."/>
            <person name="Silar P."/>
            <person name="Natvig D.O."/>
            <person name="Lalanne C."/>
            <person name="Gautier V."/>
            <person name="Ament-Velasquez S.L."/>
            <person name="Kruys A."/>
            <person name="Hutchinson M.I."/>
            <person name="Powell A.J."/>
            <person name="Barry K."/>
            <person name="Miller A.N."/>
            <person name="Grigoriev I.V."/>
            <person name="Debuchy R."/>
            <person name="Gladieux P."/>
            <person name="Hiltunen Thoren M."/>
            <person name="Johannesson H."/>
        </authorList>
    </citation>
    <scope>NUCLEOTIDE SEQUENCE</scope>
    <source>
        <strain evidence="4">CBS 141.50</strain>
    </source>
</reference>
<keyword evidence="5" id="KW-1185">Reference proteome</keyword>
<dbReference type="Gene3D" id="3.40.50.720">
    <property type="entry name" value="NAD(P)-binding Rossmann-like Domain"/>
    <property type="match status" value="1"/>
</dbReference>
<dbReference type="GO" id="GO:0000166">
    <property type="term" value="F:nucleotide binding"/>
    <property type="evidence" value="ECO:0007669"/>
    <property type="project" value="InterPro"/>
</dbReference>
<comment type="similarity">
    <text evidence="1">Belongs to the Gfo/Idh/MocA family.</text>
</comment>
<evidence type="ECO:0000313" key="5">
    <source>
        <dbReference type="Proteomes" id="UP001302676"/>
    </source>
</evidence>
<evidence type="ECO:0000256" key="1">
    <source>
        <dbReference type="ARBA" id="ARBA00010928"/>
    </source>
</evidence>
<accession>A0AAN6V9L3</accession>
<dbReference type="PANTHER" id="PTHR42840">
    <property type="entry name" value="NAD(P)-BINDING ROSSMANN-FOLD SUPERFAMILY PROTEIN-RELATED"/>
    <property type="match status" value="1"/>
</dbReference>
<gene>
    <name evidence="4" type="ORF">C8A04DRAFT_24558</name>
</gene>
<dbReference type="InterPro" id="IPR036291">
    <property type="entry name" value="NAD(P)-bd_dom_sf"/>
</dbReference>
<dbReference type="EMBL" id="MU853556">
    <property type="protein sequence ID" value="KAK4147314.1"/>
    <property type="molecule type" value="Genomic_DNA"/>
</dbReference>
<evidence type="ECO:0000259" key="3">
    <source>
        <dbReference type="Pfam" id="PF22725"/>
    </source>
</evidence>
<evidence type="ECO:0000259" key="2">
    <source>
        <dbReference type="Pfam" id="PF01408"/>
    </source>
</evidence>
<dbReference type="Gene3D" id="3.30.360.10">
    <property type="entry name" value="Dihydrodipicolinate Reductase, domain 2"/>
    <property type="match status" value="1"/>
</dbReference>
<proteinExistence type="inferred from homology"/>
<protein>
    <submittedName>
        <fullName evidence="4">Oxidoreductase-like protein</fullName>
    </submittedName>
</protein>
<name>A0AAN6V9L3_9PEZI</name>
<dbReference type="GO" id="GO:0005737">
    <property type="term" value="C:cytoplasm"/>
    <property type="evidence" value="ECO:0007669"/>
    <property type="project" value="TreeGrafter"/>
</dbReference>
<dbReference type="InterPro" id="IPR055170">
    <property type="entry name" value="GFO_IDH_MocA-like_dom"/>
</dbReference>
<dbReference type="RefSeq" id="XP_062640685.1">
    <property type="nucleotide sequence ID" value="XM_062779210.1"/>
</dbReference>
<dbReference type="GO" id="GO:0006740">
    <property type="term" value="P:NADPH regeneration"/>
    <property type="evidence" value="ECO:0007669"/>
    <property type="project" value="TreeGrafter"/>
</dbReference>
<feature type="domain" description="GFO/IDH/MocA-like oxidoreductase" evidence="3">
    <location>
        <begin position="179"/>
        <end position="272"/>
    </location>
</feature>
<comment type="caution">
    <text evidence="4">The sequence shown here is derived from an EMBL/GenBank/DDBJ whole genome shotgun (WGS) entry which is preliminary data.</text>
</comment>
<dbReference type="SUPFAM" id="SSF51735">
    <property type="entry name" value="NAD(P)-binding Rossmann-fold domains"/>
    <property type="match status" value="1"/>
</dbReference>
<dbReference type="GeneID" id="87815823"/>
<reference evidence="4" key="2">
    <citation type="submission" date="2023-05" db="EMBL/GenBank/DDBJ databases">
        <authorList>
            <consortium name="Lawrence Berkeley National Laboratory"/>
            <person name="Steindorff A."/>
            <person name="Hensen N."/>
            <person name="Bonometti L."/>
            <person name="Westerberg I."/>
            <person name="Brannstrom I.O."/>
            <person name="Guillou S."/>
            <person name="Cros-Aarteil S."/>
            <person name="Calhoun S."/>
            <person name="Haridas S."/>
            <person name="Kuo A."/>
            <person name="Mondo S."/>
            <person name="Pangilinan J."/>
            <person name="Riley R."/>
            <person name="Labutti K."/>
            <person name="Andreopoulos B."/>
            <person name="Lipzen A."/>
            <person name="Chen C."/>
            <person name="Yanf M."/>
            <person name="Daum C."/>
            <person name="Ng V."/>
            <person name="Clum A."/>
            <person name="Ohm R."/>
            <person name="Martin F."/>
            <person name="Silar P."/>
            <person name="Natvig D."/>
            <person name="Lalanne C."/>
            <person name="Gautier V."/>
            <person name="Ament-Velasquez S.L."/>
            <person name="Kruys A."/>
            <person name="Hutchinson M.I."/>
            <person name="Powell A.J."/>
            <person name="Barry K."/>
            <person name="Miller A.N."/>
            <person name="Grigoriev I.V."/>
            <person name="Debuchy R."/>
            <person name="Gladieux P."/>
            <person name="Thoren M.H."/>
            <person name="Johannesson H."/>
        </authorList>
    </citation>
    <scope>NUCLEOTIDE SEQUENCE</scope>
    <source>
        <strain evidence="4">CBS 141.50</strain>
    </source>
</reference>
<evidence type="ECO:0000313" key="4">
    <source>
        <dbReference type="EMBL" id="KAK4147314.1"/>
    </source>
</evidence>
<sequence length="350" mass="36763">MASIALLGAGIFAREEHLPAIEAAPTLSLKAVYSRSRSSAEALASASRSPSTVAIYFDSPAIPGKSLDDLLQRTDIAAVDVVLPILQQPDVIRKALQAGKHVLSEKPVAGDVKGARELIAWYGGLQLQQGGRPLWGVAENWRYMESLRYAGEKVKEIGGELVTFSLSKYGSIAVGNKYLETAWRKTPSHQGGFLLDGGVHFVAGLRYLLAAAGDELVQVSGYSTLLDPKLVPVDTVHAAATTKGGRSGTVAISFGTAHKNETELEIVMTKGVVGWNPTEARIRTGTGEEEKKAFAYSSGVVAEVAAFAKAIEEGKLKALQSPEEALGDLLVLQGLLESGAGGAAVTAVGL</sequence>
<dbReference type="AlphaFoldDB" id="A0AAN6V9L3"/>
<dbReference type="Proteomes" id="UP001302676">
    <property type="component" value="Unassembled WGS sequence"/>
</dbReference>